<protein>
    <recommendedName>
        <fullName evidence="4">Bromodomain associated domain-containing protein</fullName>
    </recommendedName>
</protein>
<gene>
    <name evidence="2" type="ORF">QBC41DRAFT_379038</name>
</gene>
<sequence length="292" mass="31163">MAPTPAYFHALLRPAVLQILRATGYHAMKPSVLDFVTQLAAAYLDRLCFLTAKHATQNSHALDGFTDEDEILFELNNGTFIAPDGPFHNPYSDYVPPPGVTSPSVATPSVVDVRMALQEVGALLPERSQQEQDYLGFEDMRGVEAFIAWATGPINKEIQRIALDGNDEAKDYLDALMKKHSKGADDTKFLGTLLGKPIEQGEVIIEGGGPTSVREWEELRKKAAERPPPPPLENQDLVNGDGEDSRPGSSGLSSLADEDVDMDLDMGIGTAVGGGGGNGNGGDGVEMDVSGA</sequence>
<dbReference type="EMBL" id="JAULSY010000105">
    <property type="protein sequence ID" value="KAK0665659.1"/>
    <property type="molecule type" value="Genomic_DNA"/>
</dbReference>
<organism evidence="2 3">
    <name type="scientific">Cercophora samala</name>
    <dbReference type="NCBI Taxonomy" id="330535"/>
    <lineage>
        <taxon>Eukaryota</taxon>
        <taxon>Fungi</taxon>
        <taxon>Dikarya</taxon>
        <taxon>Ascomycota</taxon>
        <taxon>Pezizomycotina</taxon>
        <taxon>Sordariomycetes</taxon>
        <taxon>Sordariomycetidae</taxon>
        <taxon>Sordariales</taxon>
        <taxon>Lasiosphaeriaceae</taxon>
        <taxon>Cercophora</taxon>
    </lineage>
</organism>
<dbReference type="GO" id="GO:0046982">
    <property type="term" value="F:protein heterodimerization activity"/>
    <property type="evidence" value="ECO:0007669"/>
    <property type="project" value="InterPro"/>
</dbReference>
<evidence type="ECO:0008006" key="4">
    <source>
        <dbReference type="Google" id="ProtNLM"/>
    </source>
</evidence>
<keyword evidence="3" id="KW-1185">Reference proteome</keyword>
<reference evidence="2" key="1">
    <citation type="submission" date="2023-06" db="EMBL/GenBank/DDBJ databases">
        <title>Genome-scale phylogeny and comparative genomics of the fungal order Sordariales.</title>
        <authorList>
            <consortium name="Lawrence Berkeley National Laboratory"/>
            <person name="Hensen N."/>
            <person name="Bonometti L."/>
            <person name="Westerberg I."/>
            <person name="Brannstrom I.O."/>
            <person name="Guillou S."/>
            <person name="Cros-Aarteil S."/>
            <person name="Calhoun S."/>
            <person name="Haridas S."/>
            <person name="Kuo A."/>
            <person name="Mondo S."/>
            <person name="Pangilinan J."/>
            <person name="Riley R."/>
            <person name="Labutti K."/>
            <person name="Andreopoulos B."/>
            <person name="Lipzen A."/>
            <person name="Chen C."/>
            <person name="Yanf M."/>
            <person name="Daum C."/>
            <person name="Ng V."/>
            <person name="Clum A."/>
            <person name="Steindorff A."/>
            <person name="Ohm R."/>
            <person name="Martin F."/>
            <person name="Silar P."/>
            <person name="Natvig D."/>
            <person name="Lalanne C."/>
            <person name="Gautier V."/>
            <person name="Ament-Velasquez S.L."/>
            <person name="Kruys A."/>
            <person name="Hutchinson M.I."/>
            <person name="Powell A.J."/>
            <person name="Barry K."/>
            <person name="Miller A.N."/>
            <person name="Grigoriev I.V."/>
            <person name="Debuchy R."/>
            <person name="Gladieux P."/>
            <person name="Thoren M.H."/>
            <person name="Johannesson H."/>
        </authorList>
    </citation>
    <scope>NUCLEOTIDE SEQUENCE</scope>
    <source>
        <strain evidence="2">CBS 307.81</strain>
    </source>
</reference>
<dbReference type="Proteomes" id="UP001174997">
    <property type="component" value="Unassembled WGS sequence"/>
</dbReference>
<feature type="compositionally biased region" description="Gly residues" evidence="1">
    <location>
        <begin position="270"/>
        <end position="284"/>
    </location>
</feature>
<proteinExistence type="predicted"/>
<name>A0AA40D9W5_9PEZI</name>
<dbReference type="InterPro" id="IPR009072">
    <property type="entry name" value="Histone-fold"/>
</dbReference>
<dbReference type="Gene3D" id="1.10.20.10">
    <property type="entry name" value="Histone, subunit A"/>
    <property type="match status" value="1"/>
</dbReference>
<dbReference type="AlphaFoldDB" id="A0AA40D9W5"/>
<evidence type="ECO:0000313" key="2">
    <source>
        <dbReference type="EMBL" id="KAK0665659.1"/>
    </source>
</evidence>
<accession>A0AA40D9W5</accession>
<feature type="region of interest" description="Disordered" evidence="1">
    <location>
        <begin position="218"/>
        <end position="292"/>
    </location>
</feature>
<evidence type="ECO:0000256" key="1">
    <source>
        <dbReference type="SAM" id="MobiDB-lite"/>
    </source>
</evidence>
<comment type="caution">
    <text evidence="2">The sequence shown here is derived from an EMBL/GenBank/DDBJ whole genome shotgun (WGS) entry which is preliminary data.</text>
</comment>
<dbReference type="CDD" id="cd00076">
    <property type="entry name" value="HFD_SF"/>
    <property type="match status" value="1"/>
</dbReference>
<evidence type="ECO:0000313" key="3">
    <source>
        <dbReference type="Proteomes" id="UP001174997"/>
    </source>
</evidence>